<dbReference type="InterPro" id="IPR036691">
    <property type="entry name" value="Endo/exonu/phosph_ase_sf"/>
</dbReference>
<sequence length="416" mass="46502">MIDAPAPVKVLSLNCWGLKYLAKHQEERLKAIAVRLSKGECDIVALQEVWVDKDWLEIERKCNIAYPYRRRFRAGVIAGPGLCILLKWPIESTFLYRFPINGRPSAFFRGDWYVGKSLAVTIIDSGVPNAPKLAVLNSHMHAPYASDGDAAYLAHRTCQAWDMAKIHKVLRQAGYAIIQVGDLNCEPESLPHRIFKHEAGLADSWEVLHAGTDISRQRIALMNPMDQIAKGGITCDSKLNTWRADRDLSEAKRLDFALFNSDRLTPIGAKVVFTELLQAPFLCSYSDHFGYTAEFAFTNMPNDTTVSRGSVELYDDIIDEVDSYLRRTIPFQKNWRLIHFLCSIVLVVAIQIAITFAADAAAWSSVLLSIVSALLAVTGVVNGLIGLISIQSEKNNIEEVKLEIFDAKRALDCKCD</sequence>
<accession>A0A4P9ZGS9</accession>
<gene>
    <name evidence="15" type="ORF">METBISCDRAFT_22345</name>
</gene>
<keyword evidence="10 13" id="KW-1133">Transmembrane helix</keyword>
<dbReference type="GO" id="GO:0046872">
    <property type="term" value="F:metal ion binding"/>
    <property type="evidence" value="ECO:0007669"/>
    <property type="project" value="UniProtKB-KW"/>
</dbReference>
<dbReference type="GO" id="GO:0004767">
    <property type="term" value="F:sphingomyelin phosphodiesterase activity"/>
    <property type="evidence" value="ECO:0007669"/>
    <property type="project" value="InterPro"/>
</dbReference>
<keyword evidence="5 13" id="KW-0812">Transmembrane</keyword>
<dbReference type="InterPro" id="IPR005135">
    <property type="entry name" value="Endo/exonuclease/phosphatase"/>
</dbReference>
<dbReference type="PANTHER" id="PTHR16320:SF24">
    <property type="entry name" value="PHOSPHODIESTERASE, PUTATIVE-RELATED"/>
    <property type="match status" value="1"/>
</dbReference>
<evidence type="ECO:0000256" key="9">
    <source>
        <dbReference type="ARBA" id="ARBA00022919"/>
    </source>
</evidence>
<dbReference type="GO" id="GO:0016020">
    <property type="term" value="C:membrane"/>
    <property type="evidence" value="ECO:0007669"/>
    <property type="project" value="UniProtKB-SubCell"/>
</dbReference>
<keyword evidence="16" id="KW-1185">Reference proteome</keyword>
<evidence type="ECO:0000256" key="11">
    <source>
        <dbReference type="ARBA" id="ARBA00023098"/>
    </source>
</evidence>
<keyword evidence="8" id="KW-0460">Magnesium</keyword>
<keyword evidence="12 13" id="KW-0472">Membrane</keyword>
<evidence type="ECO:0000256" key="4">
    <source>
        <dbReference type="ARBA" id="ARBA00006335"/>
    </source>
</evidence>
<evidence type="ECO:0000256" key="10">
    <source>
        <dbReference type="ARBA" id="ARBA00022989"/>
    </source>
</evidence>
<comment type="pathway">
    <text evidence="3">Sphingolipid metabolism.</text>
</comment>
<keyword evidence="11" id="KW-0443">Lipid metabolism</keyword>
<evidence type="ECO:0000256" key="13">
    <source>
        <dbReference type="SAM" id="Phobius"/>
    </source>
</evidence>
<dbReference type="GO" id="GO:0006665">
    <property type="term" value="P:sphingolipid metabolic process"/>
    <property type="evidence" value="ECO:0007669"/>
    <property type="project" value="UniProtKB-KW"/>
</dbReference>
<protein>
    <submittedName>
        <fullName evidence="15">Isc1 phospholipase C</fullName>
    </submittedName>
</protein>
<dbReference type="Pfam" id="PF03372">
    <property type="entry name" value="Exo_endo_phos"/>
    <property type="match status" value="1"/>
</dbReference>
<evidence type="ECO:0000256" key="12">
    <source>
        <dbReference type="ARBA" id="ARBA00023136"/>
    </source>
</evidence>
<dbReference type="InterPro" id="IPR038772">
    <property type="entry name" value="Sph/SMPD2-like"/>
</dbReference>
<evidence type="ECO:0000256" key="1">
    <source>
        <dbReference type="ARBA" id="ARBA00004141"/>
    </source>
</evidence>
<dbReference type="OrthoDB" id="387657at2759"/>
<comment type="pathway">
    <text evidence="2">Lipid metabolism; sphingolipid metabolism.</text>
</comment>
<evidence type="ECO:0000256" key="7">
    <source>
        <dbReference type="ARBA" id="ARBA00022801"/>
    </source>
</evidence>
<evidence type="ECO:0000256" key="5">
    <source>
        <dbReference type="ARBA" id="ARBA00022692"/>
    </source>
</evidence>
<feature type="domain" description="Endonuclease/exonuclease/phosphatase" evidence="14">
    <location>
        <begin position="11"/>
        <end position="288"/>
    </location>
</feature>
<dbReference type="AlphaFoldDB" id="A0A4P9ZGS9"/>
<evidence type="ECO:0000256" key="8">
    <source>
        <dbReference type="ARBA" id="ARBA00022842"/>
    </source>
</evidence>
<evidence type="ECO:0000313" key="15">
    <source>
        <dbReference type="EMBL" id="RKP31461.1"/>
    </source>
</evidence>
<name>A0A4P9ZGS9_9ASCO</name>
<proteinExistence type="inferred from homology"/>
<dbReference type="SUPFAM" id="SSF56219">
    <property type="entry name" value="DNase I-like"/>
    <property type="match status" value="1"/>
</dbReference>
<feature type="transmembrane region" description="Helical" evidence="13">
    <location>
        <begin position="363"/>
        <end position="388"/>
    </location>
</feature>
<dbReference type="EMBL" id="ML004441">
    <property type="protein sequence ID" value="RKP31461.1"/>
    <property type="molecule type" value="Genomic_DNA"/>
</dbReference>
<keyword evidence="9" id="KW-0746">Sphingolipid metabolism</keyword>
<evidence type="ECO:0000256" key="6">
    <source>
        <dbReference type="ARBA" id="ARBA00022723"/>
    </source>
</evidence>
<evidence type="ECO:0000256" key="2">
    <source>
        <dbReference type="ARBA" id="ARBA00004760"/>
    </source>
</evidence>
<keyword evidence="7" id="KW-0378">Hydrolase</keyword>
<dbReference type="PANTHER" id="PTHR16320">
    <property type="entry name" value="SPHINGOMYELINASE FAMILY MEMBER"/>
    <property type="match status" value="1"/>
</dbReference>
<evidence type="ECO:0000259" key="14">
    <source>
        <dbReference type="Pfam" id="PF03372"/>
    </source>
</evidence>
<evidence type="ECO:0000256" key="3">
    <source>
        <dbReference type="ARBA" id="ARBA00004991"/>
    </source>
</evidence>
<evidence type="ECO:0000313" key="16">
    <source>
        <dbReference type="Proteomes" id="UP000268321"/>
    </source>
</evidence>
<reference evidence="16" key="1">
    <citation type="journal article" date="2018" name="Nat. Microbiol.">
        <title>Leveraging single-cell genomics to expand the fungal tree of life.</title>
        <authorList>
            <person name="Ahrendt S.R."/>
            <person name="Quandt C.A."/>
            <person name="Ciobanu D."/>
            <person name="Clum A."/>
            <person name="Salamov A."/>
            <person name="Andreopoulos B."/>
            <person name="Cheng J.F."/>
            <person name="Woyke T."/>
            <person name="Pelin A."/>
            <person name="Henrissat B."/>
            <person name="Reynolds N.K."/>
            <person name="Benny G.L."/>
            <person name="Smith M.E."/>
            <person name="James T.Y."/>
            <person name="Grigoriev I.V."/>
        </authorList>
    </citation>
    <scope>NUCLEOTIDE SEQUENCE [LARGE SCALE GENOMIC DNA]</scope>
    <source>
        <strain evidence="16">Baker2002</strain>
    </source>
</reference>
<organism evidence="15 16">
    <name type="scientific">Metschnikowia bicuspidata</name>
    <dbReference type="NCBI Taxonomy" id="27322"/>
    <lineage>
        <taxon>Eukaryota</taxon>
        <taxon>Fungi</taxon>
        <taxon>Dikarya</taxon>
        <taxon>Ascomycota</taxon>
        <taxon>Saccharomycotina</taxon>
        <taxon>Pichiomycetes</taxon>
        <taxon>Metschnikowiaceae</taxon>
        <taxon>Metschnikowia</taxon>
    </lineage>
</organism>
<dbReference type="Gene3D" id="3.60.10.10">
    <property type="entry name" value="Endonuclease/exonuclease/phosphatase"/>
    <property type="match status" value="1"/>
</dbReference>
<keyword evidence="6" id="KW-0479">Metal-binding</keyword>
<comment type="similarity">
    <text evidence="4">Belongs to the neutral sphingomyelinase family.</text>
</comment>
<dbReference type="Proteomes" id="UP000268321">
    <property type="component" value="Unassembled WGS sequence"/>
</dbReference>
<comment type="subcellular location">
    <subcellularLocation>
        <location evidence="1">Membrane</location>
        <topology evidence="1">Multi-pass membrane protein</topology>
    </subcellularLocation>
</comment>
<feature type="transmembrane region" description="Helical" evidence="13">
    <location>
        <begin position="337"/>
        <end position="357"/>
    </location>
</feature>